<dbReference type="PROSITE" id="PS50893">
    <property type="entry name" value="ABC_TRANSPORTER_2"/>
    <property type="match status" value="1"/>
</dbReference>
<evidence type="ECO:0000313" key="5">
    <source>
        <dbReference type="EMBL" id="VFK37474.1"/>
    </source>
</evidence>
<dbReference type="Gene3D" id="3.40.50.300">
    <property type="entry name" value="P-loop containing nucleotide triphosphate hydrolases"/>
    <property type="match status" value="1"/>
</dbReference>
<dbReference type="InterPro" id="IPR003439">
    <property type="entry name" value="ABC_transporter-like_ATP-bd"/>
</dbReference>
<dbReference type="GO" id="GO:0005524">
    <property type="term" value="F:ATP binding"/>
    <property type="evidence" value="ECO:0007669"/>
    <property type="project" value="UniProtKB-KW"/>
</dbReference>
<dbReference type="InterPro" id="IPR050093">
    <property type="entry name" value="ABC_SmlMolc_Importer"/>
</dbReference>
<dbReference type="Pfam" id="PF00005">
    <property type="entry name" value="ABC_tran"/>
    <property type="match status" value="1"/>
</dbReference>
<name>A0A450YL07_9GAMM</name>
<gene>
    <name evidence="7" type="ORF">BECKSD772D_GA0070982_105912</name>
    <name evidence="6" type="ORF">BECKSD772E_GA0070983_101530</name>
    <name evidence="5" type="ORF">BECKSD772F_GA0070984_101530</name>
</gene>
<keyword evidence="1" id="KW-0813">Transport</keyword>
<evidence type="ECO:0000256" key="1">
    <source>
        <dbReference type="ARBA" id="ARBA00022448"/>
    </source>
</evidence>
<dbReference type="PANTHER" id="PTHR42781">
    <property type="entry name" value="SPERMIDINE/PUTRESCINE IMPORT ATP-BINDING PROTEIN POTA"/>
    <property type="match status" value="1"/>
</dbReference>
<organism evidence="6">
    <name type="scientific">Candidatus Kentrum sp. SD</name>
    <dbReference type="NCBI Taxonomy" id="2126332"/>
    <lineage>
        <taxon>Bacteria</taxon>
        <taxon>Pseudomonadati</taxon>
        <taxon>Pseudomonadota</taxon>
        <taxon>Gammaproteobacteria</taxon>
        <taxon>Candidatus Kentrum</taxon>
    </lineage>
</organism>
<protein>
    <submittedName>
        <fullName evidence="6">Amino acid ABC transporter ATP-binding protein, PAAT family</fullName>
    </submittedName>
</protein>
<dbReference type="GO" id="GO:0016887">
    <property type="term" value="F:ATP hydrolysis activity"/>
    <property type="evidence" value="ECO:0007669"/>
    <property type="project" value="InterPro"/>
</dbReference>
<keyword evidence="2" id="KW-0547">Nucleotide-binding</keyword>
<evidence type="ECO:0000313" key="6">
    <source>
        <dbReference type="EMBL" id="VFK42231.1"/>
    </source>
</evidence>
<proteinExistence type="predicted"/>
<dbReference type="EMBL" id="CAADFR010000015">
    <property type="protein sequence ID" value="VFK37474.1"/>
    <property type="molecule type" value="Genomic_DNA"/>
</dbReference>
<dbReference type="InterPro" id="IPR003593">
    <property type="entry name" value="AAA+_ATPase"/>
</dbReference>
<dbReference type="InterPro" id="IPR027417">
    <property type="entry name" value="P-loop_NTPase"/>
</dbReference>
<evidence type="ECO:0000313" key="7">
    <source>
        <dbReference type="EMBL" id="VFK79675.1"/>
    </source>
</evidence>
<dbReference type="EMBL" id="CAADFU010000015">
    <property type="protein sequence ID" value="VFK42231.1"/>
    <property type="molecule type" value="Genomic_DNA"/>
</dbReference>
<evidence type="ECO:0000256" key="2">
    <source>
        <dbReference type="ARBA" id="ARBA00022741"/>
    </source>
</evidence>
<evidence type="ECO:0000256" key="3">
    <source>
        <dbReference type="ARBA" id="ARBA00022840"/>
    </source>
</evidence>
<accession>A0A450YL07</accession>
<keyword evidence="3 6" id="KW-0067">ATP-binding</keyword>
<dbReference type="PANTHER" id="PTHR42781:SF4">
    <property type="entry name" value="SPERMIDINE_PUTRESCINE IMPORT ATP-BINDING PROTEIN POTA"/>
    <property type="match status" value="1"/>
</dbReference>
<dbReference type="SMART" id="SM00382">
    <property type="entry name" value="AAA"/>
    <property type="match status" value="1"/>
</dbReference>
<reference evidence="6" key="1">
    <citation type="submission" date="2019-02" db="EMBL/GenBank/DDBJ databases">
        <authorList>
            <person name="Gruber-Vodicka R. H."/>
            <person name="Seah K. B. B."/>
        </authorList>
    </citation>
    <scope>NUCLEOTIDE SEQUENCE</scope>
    <source>
        <strain evidence="7">BECK_S127</strain>
        <strain evidence="6">BECK_S1320</strain>
        <strain evidence="5">BECK_S1321</strain>
    </source>
</reference>
<dbReference type="SUPFAM" id="SSF52540">
    <property type="entry name" value="P-loop containing nucleoside triphosphate hydrolases"/>
    <property type="match status" value="1"/>
</dbReference>
<evidence type="ECO:0000259" key="4">
    <source>
        <dbReference type="PROSITE" id="PS50893"/>
    </source>
</evidence>
<sequence length="241" mass="27067">MNALVRILPLILEDVCFEAGGNRLLHEISFRLDHGPRTVILGPNGAGKSLTLRICHGLLAPTKGRVRWRRDAGDPALRQQAMVFQRPVLLRRSVMANVEYALRLRGLPKSLRKSIVADALNVVGLKPLMNRPARVLSTGEQQRLALARAWALRPQVLFLDEPTANLDPSATRAVEEIINVFYRAGTKIVMTTHDLGQAHRVADEILFFHRGQLIERSLVDDFFSRPCTREADAFVKGELLW</sequence>
<feature type="domain" description="ABC transporter" evidence="4">
    <location>
        <begin position="10"/>
        <end position="235"/>
    </location>
</feature>
<dbReference type="EMBL" id="CAADHB010000059">
    <property type="protein sequence ID" value="VFK79675.1"/>
    <property type="molecule type" value="Genomic_DNA"/>
</dbReference>
<dbReference type="AlphaFoldDB" id="A0A450YL07"/>